<dbReference type="RefSeq" id="WP_044439131.1">
    <property type="nucleotide sequence ID" value="NZ_JYFC01000001.1"/>
</dbReference>
<gene>
    <name evidence="1" type="ORF">TZ00_03275</name>
</gene>
<proteinExistence type="predicted"/>
<evidence type="ECO:0000313" key="1">
    <source>
        <dbReference type="EMBL" id="KJC65794.1"/>
    </source>
</evidence>
<comment type="caution">
    <text evidence="1">The sequence shown here is derived from an EMBL/GenBank/DDBJ whole genome shotgun (WGS) entry which is preliminary data.</text>
</comment>
<sequence length="170" mass="17170">MTQRNGQERTRLSRALAGAATGLLIVALSACSTGDDAGEPTAAARGGSLDVAVSQTCTENSESQCTLVNGEYVLVIPSDFTRAGVDSAAVASNNQSDLVDVRFDADGAAVLQSASAAVASAGSDARLVLRADNQVFAALTVPEALEGDEVQIAPSSTVSAEQLVELIGSN</sequence>
<evidence type="ECO:0000313" key="2">
    <source>
        <dbReference type="Proteomes" id="UP000032503"/>
    </source>
</evidence>
<organism evidence="1 2">
    <name type="scientific">Agreia bicolorata</name>
    <dbReference type="NCBI Taxonomy" id="110935"/>
    <lineage>
        <taxon>Bacteria</taxon>
        <taxon>Bacillati</taxon>
        <taxon>Actinomycetota</taxon>
        <taxon>Actinomycetes</taxon>
        <taxon>Micrococcales</taxon>
        <taxon>Microbacteriaceae</taxon>
        <taxon>Agreia</taxon>
    </lineage>
</organism>
<dbReference type="PROSITE" id="PS51257">
    <property type="entry name" value="PROKAR_LIPOPROTEIN"/>
    <property type="match status" value="1"/>
</dbReference>
<dbReference type="Proteomes" id="UP000032503">
    <property type="component" value="Unassembled WGS sequence"/>
</dbReference>
<protein>
    <recommendedName>
        <fullName evidence="3">Preprotein translocase subunit SecD</fullName>
    </recommendedName>
</protein>
<accession>A0ABR5CJG4</accession>
<dbReference type="EMBL" id="JYFC01000001">
    <property type="protein sequence ID" value="KJC65794.1"/>
    <property type="molecule type" value="Genomic_DNA"/>
</dbReference>
<name>A0ABR5CJG4_9MICO</name>
<reference evidence="1 2" key="1">
    <citation type="journal article" date="2001" name="Int. J. Syst. Evol. Microbiol.">
        <title>Agreia bicolorata gen. nov., sp. nov., to accommodate actinobacteria isolated from narrow reed grass infected by the nematode Heteroanguina graminophila.</title>
        <authorList>
            <person name="Evtushenko L.I."/>
            <person name="Dorofeeva L.V."/>
            <person name="Dobrovolskaya T.G."/>
            <person name="Streshinskaya G.M."/>
            <person name="Subbotin S.A."/>
            <person name="Tiedje J.M."/>
        </authorList>
    </citation>
    <scope>NUCLEOTIDE SEQUENCE [LARGE SCALE GENOMIC DNA]</scope>
    <source>
        <strain evidence="1 2">VKM Ac-1804</strain>
    </source>
</reference>
<evidence type="ECO:0008006" key="3">
    <source>
        <dbReference type="Google" id="ProtNLM"/>
    </source>
</evidence>
<keyword evidence="2" id="KW-1185">Reference proteome</keyword>